<evidence type="ECO:0000256" key="5">
    <source>
        <dbReference type="SAM" id="Phobius"/>
    </source>
</evidence>
<sequence length="639" mass="72496">MKKKTHLQDDNPVNITMATIQINSSTPSTEESTTLSQPNSEWDVVTIINKYGLPTVSSLSDFMFCLFALPTTFASDFDTDTGFIIYYGMYSPAFINVFILTSTWLTVTMATESALENQVVENVVNNSTKVYTMDIVPLGNDTIADTTYRVKFHFDRSSSQDTNFTLTTTLIVIVVMFLILLAPLKLSSTSHFAVITWDAISGTSPRFIGVPTKKTSSIALWRLRRFVVCVWALCRGRYRRRLVIEHSYSGLCAKPPVFLPAAHNTALLYVKMMKATIRIYIFALDVKFSAMSEYLSETTVSNSSGDQRAMDNRTILQSMTLEFPEDYLSNGTFVPYLIIPFPKNLAFPVYGVLVPIITVLTLVSNVLVICVFLKKKMRSVTTLFLAGLACSDTLSAILWCVVHLYFYGFKSDYTVPVQHPLCVFHDYALYLAVMFHATSVWLTTTLGVQRCIIVVKPFWGPRLWTMKKSAFMTLLAYLLSVMFFLPLFFMNNYKKIEVTENNITSVVCGVRVDPFFEKRLYEYSIVNNPFRGIFVQFLPCILMLITTFVLAYKLKHGKILQRCISSAAEGPKRDFQHRQRTTLMVVIIMIIFLIVEIPNGIVFGIKVYENLSDNYIIETETDYSIAILQNFVSVVELSL</sequence>
<evidence type="ECO:0000313" key="8">
    <source>
        <dbReference type="Proteomes" id="UP000005408"/>
    </source>
</evidence>
<evidence type="ECO:0000259" key="6">
    <source>
        <dbReference type="PROSITE" id="PS50262"/>
    </source>
</evidence>
<dbReference type="CDD" id="cd14978">
    <property type="entry name" value="7tmA_FMRFamide_R-like"/>
    <property type="match status" value="1"/>
</dbReference>
<name>A0A8W8KHI3_MAGGI</name>
<dbReference type="InterPro" id="IPR017452">
    <property type="entry name" value="GPCR_Rhodpsn_7TM"/>
</dbReference>
<dbReference type="GO" id="GO:0016020">
    <property type="term" value="C:membrane"/>
    <property type="evidence" value="ECO:0007669"/>
    <property type="project" value="UniProtKB-SubCell"/>
</dbReference>
<feature type="transmembrane region" description="Helical" evidence="5">
    <location>
        <begin position="469"/>
        <end position="489"/>
    </location>
</feature>
<keyword evidence="3 5" id="KW-1133">Transmembrane helix</keyword>
<feature type="transmembrane region" description="Helical" evidence="5">
    <location>
        <begin position="427"/>
        <end position="448"/>
    </location>
</feature>
<dbReference type="PRINTS" id="PR00237">
    <property type="entry name" value="GPCRRHODOPSN"/>
</dbReference>
<feature type="transmembrane region" description="Helical" evidence="5">
    <location>
        <begin position="347"/>
        <end position="373"/>
    </location>
</feature>
<evidence type="ECO:0000256" key="2">
    <source>
        <dbReference type="ARBA" id="ARBA00022692"/>
    </source>
</evidence>
<proteinExistence type="predicted"/>
<feature type="transmembrane region" description="Helical" evidence="5">
    <location>
        <begin position="533"/>
        <end position="552"/>
    </location>
</feature>
<protein>
    <recommendedName>
        <fullName evidence="6">G-protein coupled receptors family 1 profile domain-containing protein</fullName>
    </recommendedName>
</protein>
<dbReference type="Proteomes" id="UP000005408">
    <property type="component" value="Unassembled WGS sequence"/>
</dbReference>
<evidence type="ECO:0000256" key="3">
    <source>
        <dbReference type="ARBA" id="ARBA00022989"/>
    </source>
</evidence>
<dbReference type="SUPFAM" id="SSF81321">
    <property type="entry name" value="Family A G protein-coupled receptor-like"/>
    <property type="match status" value="1"/>
</dbReference>
<dbReference type="Gene3D" id="1.20.1070.10">
    <property type="entry name" value="Rhodopsin 7-helix transmembrane proteins"/>
    <property type="match status" value="1"/>
</dbReference>
<dbReference type="PANTHER" id="PTHR47023">
    <property type="entry name" value="SEX PEPTIDE RECEPTOR"/>
    <property type="match status" value="1"/>
</dbReference>
<reference evidence="7" key="1">
    <citation type="submission" date="2022-08" db="UniProtKB">
        <authorList>
            <consortium name="EnsemblMetazoa"/>
        </authorList>
    </citation>
    <scope>IDENTIFICATION</scope>
    <source>
        <strain evidence="7">05x7-T-G4-1.051#20</strain>
    </source>
</reference>
<dbReference type="InterPro" id="IPR053071">
    <property type="entry name" value="GPCR1-related_rcpt"/>
</dbReference>
<feature type="transmembrane region" description="Helical" evidence="5">
    <location>
        <begin position="582"/>
        <end position="605"/>
    </location>
</feature>
<feature type="domain" description="G-protein coupled receptors family 1 profile" evidence="6">
    <location>
        <begin position="364"/>
        <end position="639"/>
    </location>
</feature>
<keyword evidence="8" id="KW-1185">Reference proteome</keyword>
<accession>A0A8W8KHI3</accession>
<keyword evidence="4 5" id="KW-0472">Membrane</keyword>
<evidence type="ECO:0000256" key="4">
    <source>
        <dbReference type="ARBA" id="ARBA00023136"/>
    </source>
</evidence>
<dbReference type="PANTHER" id="PTHR47023:SF1">
    <property type="entry name" value="SEX PEPTIDE RECEPTOR"/>
    <property type="match status" value="1"/>
</dbReference>
<dbReference type="InterPro" id="IPR019427">
    <property type="entry name" value="7TM_GPCR_serpentine_rcpt_Srw"/>
</dbReference>
<dbReference type="GO" id="GO:0008528">
    <property type="term" value="F:G protein-coupled peptide receptor activity"/>
    <property type="evidence" value="ECO:0007669"/>
    <property type="project" value="InterPro"/>
</dbReference>
<evidence type="ECO:0000256" key="1">
    <source>
        <dbReference type="ARBA" id="ARBA00004370"/>
    </source>
</evidence>
<comment type="subcellular location">
    <subcellularLocation>
        <location evidence="1">Membrane</location>
    </subcellularLocation>
</comment>
<dbReference type="Pfam" id="PF10324">
    <property type="entry name" value="7TM_GPCR_Srw"/>
    <property type="match status" value="1"/>
</dbReference>
<organism evidence="7 8">
    <name type="scientific">Magallana gigas</name>
    <name type="common">Pacific oyster</name>
    <name type="synonym">Crassostrea gigas</name>
    <dbReference type="NCBI Taxonomy" id="29159"/>
    <lineage>
        <taxon>Eukaryota</taxon>
        <taxon>Metazoa</taxon>
        <taxon>Spiralia</taxon>
        <taxon>Lophotrochozoa</taxon>
        <taxon>Mollusca</taxon>
        <taxon>Bivalvia</taxon>
        <taxon>Autobranchia</taxon>
        <taxon>Pteriomorphia</taxon>
        <taxon>Ostreida</taxon>
        <taxon>Ostreoidea</taxon>
        <taxon>Ostreidae</taxon>
        <taxon>Magallana</taxon>
    </lineage>
</organism>
<dbReference type="PROSITE" id="PS50262">
    <property type="entry name" value="G_PROTEIN_RECEP_F1_2"/>
    <property type="match status" value="1"/>
</dbReference>
<dbReference type="EnsemblMetazoa" id="G23615.1">
    <property type="protein sequence ID" value="G23615.1:cds"/>
    <property type="gene ID" value="G23615"/>
</dbReference>
<dbReference type="AlphaFoldDB" id="A0A8W8KHI3"/>
<evidence type="ECO:0000313" key="7">
    <source>
        <dbReference type="EnsemblMetazoa" id="G23615.1:cds"/>
    </source>
</evidence>
<feature type="transmembrane region" description="Helical" evidence="5">
    <location>
        <begin position="164"/>
        <end position="184"/>
    </location>
</feature>
<dbReference type="InterPro" id="IPR000276">
    <property type="entry name" value="GPCR_Rhodpsn"/>
</dbReference>
<keyword evidence="2 5" id="KW-0812">Transmembrane</keyword>
<feature type="transmembrane region" description="Helical" evidence="5">
    <location>
        <begin position="385"/>
        <end position="407"/>
    </location>
</feature>